<evidence type="ECO:0000313" key="1">
    <source>
        <dbReference type="EMBL" id="PDO89217.1"/>
    </source>
</evidence>
<gene>
    <name evidence="1" type="ORF">BK796_04560</name>
</gene>
<dbReference type="RefSeq" id="WP_097399898.1">
    <property type="nucleotide sequence ID" value="NZ_NITV01000002.1"/>
</dbReference>
<keyword evidence="2" id="KW-1185">Reference proteome</keyword>
<sequence length="129" mass="14646">MGIYLTREFDQERRRVRVSDKILCKAALAIVAGLPGDKLGKYTYKKRIALPAVSARDGARAIVFFHAGENLFFFDMYVKSELSKKRGKELEDDEIDAYCAIAKDFIAMPADTLKRLLSSKDLIEVNCYE</sequence>
<proteinExistence type="predicted"/>
<organism evidence="1 2">
    <name type="scientific">Kosakonia pseudosacchari</name>
    <dbReference type="NCBI Taxonomy" id="1646340"/>
    <lineage>
        <taxon>Bacteria</taxon>
        <taxon>Pseudomonadati</taxon>
        <taxon>Pseudomonadota</taxon>
        <taxon>Gammaproteobacteria</taxon>
        <taxon>Enterobacterales</taxon>
        <taxon>Enterobacteriaceae</taxon>
        <taxon>Kosakonia</taxon>
    </lineage>
</organism>
<reference evidence="1 2" key="1">
    <citation type="submission" date="2017-06" db="EMBL/GenBank/DDBJ databases">
        <title>Draft genome sequence of nitrogen-fixing Kosakonia pseudosacchari strain NN143 isolated from sugarcane roots.</title>
        <authorList>
            <person name="Li Y."/>
            <person name="Li S."/>
            <person name="Lin L."/>
            <person name="Wu X."/>
            <person name="Yang L."/>
            <person name="Li Y."/>
            <person name="An Q."/>
        </authorList>
    </citation>
    <scope>NUCLEOTIDE SEQUENCE [LARGE SCALE GENOMIC DNA]</scope>
    <source>
        <strain evidence="1 2">NN143</strain>
    </source>
</reference>
<protein>
    <recommendedName>
        <fullName evidence="3">Type II toxin-antitoxin system RelE/ParE family toxin</fullName>
    </recommendedName>
</protein>
<comment type="caution">
    <text evidence="1">The sequence shown here is derived from an EMBL/GenBank/DDBJ whole genome shotgun (WGS) entry which is preliminary data.</text>
</comment>
<dbReference type="EMBL" id="NITV01000002">
    <property type="protein sequence ID" value="PDO89217.1"/>
    <property type="molecule type" value="Genomic_DNA"/>
</dbReference>
<evidence type="ECO:0008006" key="3">
    <source>
        <dbReference type="Google" id="ProtNLM"/>
    </source>
</evidence>
<name>A0ABX4ITJ1_9ENTR</name>
<dbReference type="InterPro" id="IPR009387">
    <property type="entry name" value="HigB-2"/>
</dbReference>
<accession>A0ABX4ITJ1</accession>
<evidence type="ECO:0000313" key="2">
    <source>
        <dbReference type="Proteomes" id="UP000219642"/>
    </source>
</evidence>
<dbReference type="Pfam" id="PF06296">
    <property type="entry name" value="RelE"/>
    <property type="match status" value="1"/>
</dbReference>
<dbReference type="Proteomes" id="UP000219642">
    <property type="component" value="Unassembled WGS sequence"/>
</dbReference>